<gene>
    <name evidence="1" type="ORF">DNTS_025828</name>
</gene>
<sequence>IKETSNMETKRKMRFSLSLLSEEDLETDSNTQENKDIGGGECVVDGDPMIVAMADMSFHIFDDQPSSPDDQHLNEIFIIPEEADVDVSVQITKLTKEKNNLFMARQKSKQKCFVTSGGPSQIYLEDTMSTKITIFYVMVMEGPEKGKPVTYNKTELCNSKSDPVKSSLVFYMSQSMDGVYHFESALHRGWFIHTVDSEVRMHNGGLKLESRFNIIESDSTSTVFY</sequence>
<dbReference type="EMBL" id="SRMA01027010">
    <property type="protein sequence ID" value="TRY62270.1"/>
    <property type="molecule type" value="Genomic_DNA"/>
</dbReference>
<protein>
    <recommendedName>
        <fullName evidence="3">Interleukin-1</fullName>
    </recommendedName>
</protein>
<dbReference type="Proteomes" id="UP000316079">
    <property type="component" value="Unassembled WGS sequence"/>
</dbReference>
<feature type="non-terminal residue" evidence="1">
    <location>
        <position position="1"/>
    </location>
</feature>
<proteinExistence type="predicted"/>
<name>A0A553NA09_9TELE</name>
<reference evidence="1 2" key="1">
    <citation type="journal article" date="2019" name="Sci. Data">
        <title>Hybrid genome assembly and annotation of Danionella translucida.</title>
        <authorList>
            <person name="Kadobianskyi M."/>
            <person name="Schulze L."/>
            <person name="Schuelke M."/>
            <person name="Judkewitz B."/>
        </authorList>
    </citation>
    <scope>NUCLEOTIDE SEQUENCE [LARGE SCALE GENOMIC DNA]</scope>
    <source>
        <strain evidence="1 2">Bolton</strain>
    </source>
</reference>
<accession>A0A553NA09</accession>
<evidence type="ECO:0008006" key="3">
    <source>
        <dbReference type="Google" id="ProtNLM"/>
    </source>
</evidence>
<organism evidence="1 2">
    <name type="scientific">Danionella cerebrum</name>
    <dbReference type="NCBI Taxonomy" id="2873325"/>
    <lineage>
        <taxon>Eukaryota</taxon>
        <taxon>Metazoa</taxon>
        <taxon>Chordata</taxon>
        <taxon>Craniata</taxon>
        <taxon>Vertebrata</taxon>
        <taxon>Euteleostomi</taxon>
        <taxon>Actinopterygii</taxon>
        <taxon>Neopterygii</taxon>
        <taxon>Teleostei</taxon>
        <taxon>Ostariophysi</taxon>
        <taxon>Cypriniformes</taxon>
        <taxon>Danionidae</taxon>
        <taxon>Danioninae</taxon>
        <taxon>Danionella</taxon>
    </lineage>
</organism>
<keyword evidence="2" id="KW-1185">Reference proteome</keyword>
<dbReference type="OrthoDB" id="8962877at2759"/>
<dbReference type="InterPro" id="IPR008996">
    <property type="entry name" value="IL1/FGF"/>
</dbReference>
<evidence type="ECO:0000313" key="1">
    <source>
        <dbReference type="EMBL" id="TRY62270.1"/>
    </source>
</evidence>
<dbReference type="SUPFAM" id="SSF50353">
    <property type="entry name" value="Cytokine"/>
    <property type="match status" value="1"/>
</dbReference>
<dbReference type="AlphaFoldDB" id="A0A553NA09"/>
<comment type="caution">
    <text evidence="1">The sequence shown here is derived from an EMBL/GenBank/DDBJ whole genome shotgun (WGS) entry which is preliminary data.</text>
</comment>
<evidence type="ECO:0000313" key="2">
    <source>
        <dbReference type="Proteomes" id="UP000316079"/>
    </source>
</evidence>
<dbReference type="Gene3D" id="2.80.10.50">
    <property type="match status" value="1"/>
</dbReference>